<dbReference type="RefSeq" id="WP_078931655.1">
    <property type="nucleotide sequence ID" value="NZ_CAMEQG010000014.1"/>
</dbReference>
<dbReference type="PANTHER" id="PTHR33777:SF1">
    <property type="entry name" value="UPF0045 PROTEIN ECM15"/>
    <property type="match status" value="1"/>
</dbReference>
<protein>
    <submittedName>
        <fullName evidence="3">Uncharacterized protein, MTH1187 family</fullName>
    </submittedName>
</protein>
<accession>A0A1T4QC79</accession>
<evidence type="ECO:0000313" key="4">
    <source>
        <dbReference type="Proteomes" id="UP000190395"/>
    </source>
</evidence>
<reference evidence="3 4" key="1">
    <citation type="submission" date="2017-02" db="EMBL/GenBank/DDBJ databases">
        <authorList>
            <person name="Peterson S.W."/>
        </authorList>
    </citation>
    <scope>NUCLEOTIDE SEQUENCE [LARGE SCALE GENOMIC DNA]</scope>
    <source>
        <strain evidence="3 4">ATCC BAA-909</strain>
    </source>
</reference>
<dbReference type="OrthoDB" id="9812206at2"/>
<dbReference type="InterPro" id="IPR029756">
    <property type="entry name" value="MTH1187/YkoF-like"/>
</dbReference>
<dbReference type="NCBIfam" id="TIGR00106">
    <property type="entry name" value="MTH1187 family thiamine-binding protein"/>
    <property type="match status" value="1"/>
</dbReference>
<dbReference type="Pfam" id="PF01910">
    <property type="entry name" value="Thiamine_BP"/>
    <property type="match status" value="1"/>
</dbReference>
<comment type="similarity">
    <text evidence="1">Belongs to the UPF0045 family.</text>
</comment>
<sequence>MNTLVAVAIAPFGVGDELSKEVAEVVKVIRDSGLPNKTYSMFTEIEGEWDEVMKVVKNATFVLAEKGIRTEVIMKMDIRPGYNNMMTEKIDRMENQMQK</sequence>
<name>A0A1T4QC79_9SPIR</name>
<feature type="domain" description="Thiamine-binding protein" evidence="2">
    <location>
        <begin position="5"/>
        <end position="93"/>
    </location>
</feature>
<dbReference type="Proteomes" id="UP000190395">
    <property type="component" value="Unassembled WGS sequence"/>
</dbReference>
<keyword evidence="4" id="KW-1185">Reference proteome</keyword>
<dbReference type="Gene3D" id="3.30.70.930">
    <property type="match status" value="1"/>
</dbReference>
<dbReference type="SUPFAM" id="SSF89957">
    <property type="entry name" value="MTH1187/YkoF-like"/>
    <property type="match status" value="1"/>
</dbReference>
<dbReference type="GeneID" id="303368142"/>
<gene>
    <name evidence="3" type="ORF">SAMN02745152_01915</name>
</gene>
<dbReference type="EMBL" id="FUXC01000013">
    <property type="protein sequence ID" value="SKA01362.1"/>
    <property type="molecule type" value="Genomic_DNA"/>
</dbReference>
<evidence type="ECO:0000256" key="1">
    <source>
        <dbReference type="ARBA" id="ARBA00010272"/>
    </source>
</evidence>
<proteinExistence type="inferred from homology"/>
<dbReference type="InterPro" id="IPR051614">
    <property type="entry name" value="UPF0045_domain"/>
</dbReference>
<organism evidence="3 4">
    <name type="scientific">Treponema berlinense</name>
    <dbReference type="NCBI Taxonomy" id="225004"/>
    <lineage>
        <taxon>Bacteria</taxon>
        <taxon>Pseudomonadati</taxon>
        <taxon>Spirochaetota</taxon>
        <taxon>Spirochaetia</taxon>
        <taxon>Spirochaetales</taxon>
        <taxon>Treponemataceae</taxon>
        <taxon>Treponema</taxon>
    </lineage>
</organism>
<evidence type="ECO:0000313" key="3">
    <source>
        <dbReference type="EMBL" id="SKA01362.1"/>
    </source>
</evidence>
<dbReference type="STRING" id="225004.SAMN02745152_01915"/>
<dbReference type="AlphaFoldDB" id="A0A1T4QC79"/>
<dbReference type="InterPro" id="IPR002767">
    <property type="entry name" value="Thiamine_BP"/>
</dbReference>
<dbReference type="GO" id="GO:0005829">
    <property type="term" value="C:cytosol"/>
    <property type="evidence" value="ECO:0007669"/>
    <property type="project" value="TreeGrafter"/>
</dbReference>
<evidence type="ECO:0000259" key="2">
    <source>
        <dbReference type="Pfam" id="PF01910"/>
    </source>
</evidence>
<dbReference type="PANTHER" id="PTHR33777">
    <property type="entry name" value="UPF0045 PROTEIN ECM15"/>
    <property type="match status" value="1"/>
</dbReference>